<feature type="region of interest" description="Disordered" evidence="1">
    <location>
        <begin position="498"/>
        <end position="544"/>
    </location>
</feature>
<dbReference type="PANTHER" id="PTHR10963">
    <property type="entry name" value="GLYCOSYL HYDROLASE-RELATED"/>
    <property type="match status" value="1"/>
</dbReference>
<keyword evidence="5" id="KW-1185">Reference proteome</keyword>
<dbReference type="Gene3D" id="2.60.120.200">
    <property type="match status" value="1"/>
</dbReference>
<dbReference type="InterPro" id="IPR050546">
    <property type="entry name" value="Glycosyl_Hydrlase_16"/>
</dbReference>
<name>A0ABR0EET6_ZASCE</name>
<dbReference type="Proteomes" id="UP001305779">
    <property type="component" value="Unassembled WGS sequence"/>
</dbReference>
<comment type="caution">
    <text evidence="4">The sequence shown here is derived from an EMBL/GenBank/DDBJ whole genome shotgun (WGS) entry which is preliminary data.</text>
</comment>
<dbReference type="EMBL" id="JAXOVC010000007">
    <property type="protein sequence ID" value="KAK4499650.1"/>
    <property type="molecule type" value="Genomic_DNA"/>
</dbReference>
<feature type="domain" description="GH16" evidence="3">
    <location>
        <begin position="19"/>
        <end position="331"/>
    </location>
</feature>
<proteinExistence type="predicted"/>
<evidence type="ECO:0000313" key="5">
    <source>
        <dbReference type="Proteomes" id="UP001305779"/>
    </source>
</evidence>
<evidence type="ECO:0000256" key="1">
    <source>
        <dbReference type="SAM" id="MobiDB-lite"/>
    </source>
</evidence>
<reference evidence="4 5" key="1">
    <citation type="journal article" date="2023" name="G3 (Bethesda)">
        <title>A chromosome-level genome assembly of Zasmidium syzygii isolated from banana leaves.</title>
        <authorList>
            <person name="van Westerhoven A.C."/>
            <person name="Mehrabi R."/>
            <person name="Talebi R."/>
            <person name="Steentjes M.B.F."/>
            <person name="Corcolon B."/>
            <person name="Chong P.A."/>
            <person name="Kema G.H.J."/>
            <person name="Seidl M.F."/>
        </authorList>
    </citation>
    <scope>NUCLEOTIDE SEQUENCE [LARGE SCALE GENOMIC DNA]</scope>
    <source>
        <strain evidence="4 5">P124</strain>
    </source>
</reference>
<gene>
    <name evidence="4" type="ORF">PRZ48_010168</name>
</gene>
<organism evidence="4 5">
    <name type="scientific">Zasmidium cellare</name>
    <name type="common">Wine cellar mold</name>
    <name type="synonym">Racodium cellare</name>
    <dbReference type="NCBI Taxonomy" id="395010"/>
    <lineage>
        <taxon>Eukaryota</taxon>
        <taxon>Fungi</taxon>
        <taxon>Dikarya</taxon>
        <taxon>Ascomycota</taxon>
        <taxon>Pezizomycotina</taxon>
        <taxon>Dothideomycetes</taxon>
        <taxon>Dothideomycetidae</taxon>
        <taxon>Mycosphaerellales</taxon>
        <taxon>Mycosphaerellaceae</taxon>
        <taxon>Zasmidium</taxon>
    </lineage>
</organism>
<dbReference type="CDD" id="cd02181">
    <property type="entry name" value="GH16_fungal_Lam16A_glucanase"/>
    <property type="match status" value="1"/>
</dbReference>
<feature type="signal peptide" evidence="2">
    <location>
        <begin position="1"/>
        <end position="23"/>
    </location>
</feature>
<evidence type="ECO:0000313" key="4">
    <source>
        <dbReference type="EMBL" id="KAK4499650.1"/>
    </source>
</evidence>
<accession>A0ABR0EET6</accession>
<dbReference type="Pfam" id="PF26113">
    <property type="entry name" value="GH16_XgeA"/>
    <property type="match status" value="1"/>
</dbReference>
<feature type="chain" id="PRO_5045986564" description="GH16 domain-containing protein" evidence="2">
    <location>
        <begin position="24"/>
        <end position="690"/>
    </location>
</feature>
<dbReference type="PROSITE" id="PS51762">
    <property type="entry name" value="GH16_2"/>
    <property type="match status" value="1"/>
</dbReference>
<sequence>MRSSPLASRAAFSLLSIFSYVSAQSVPGATYYTGSGAPGAAPYALVDDYQPGNFLDKFNFYSSYDPTYGHVQYVNETVATANGYAAISDRGTFILKPDTTNAWPNGGLGIPSVRVISDNTYTHGLFVMDMVHMPTGCGTWPAYWLLGPEWPSNGEIDIIEGVHTDSYNTISMHTSDNCTIAGSSQSGTLKQNNCYAYVNGNSGCGSLLDSPSLPNNYGQGFNENQGGVYVTEWTSEFVKHWWFPRGSIPSSITNGAPDISQFGIPAVNQQGACDIDTKFANMSVIINIDFCGAWAGNVYRQYTNCPQNPNPSVDSLNSCVDYVGTNPDSLKEAYFEINSLRVYQMPSGVATTSTYSTSLTSVTESLASTNTVPMGMGGTTSTVTPPPYTGPISSTTAASAISMPTGAICPEYNNSVVTNSNGYDYSIACGFDYDGGDNLGVFVLPSFQACLNYCDGLAGCREVAFSGGACYPKPNAGVLIPNSGTNVGIRIAGAAPSGAVTSSVRPSTTATSSSSVQRSSSTGLSASGPVSSTTSSAAVPSSYNDAPSSSVAASSSSVAPTMSAIPLAAASCPSSSGQTVIDNCGVPYILGCGNDTQAPLNGPNQVTASFQDCFKLCSDGSQGPCSGFTFVTATKYCYLKLSGSVRFTAGGDPSLARVPIPGRGHALAPKYKQKLRCSDKYTLQQQFGTC</sequence>
<evidence type="ECO:0000256" key="2">
    <source>
        <dbReference type="SAM" id="SignalP"/>
    </source>
</evidence>
<keyword evidence="2" id="KW-0732">Signal</keyword>
<feature type="compositionally biased region" description="Low complexity" evidence="1">
    <location>
        <begin position="499"/>
        <end position="544"/>
    </location>
</feature>
<dbReference type="PANTHER" id="PTHR10963:SF24">
    <property type="entry name" value="GLYCOSIDASE C21B10.07-RELATED"/>
    <property type="match status" value="1"/>
</dbReference>
<dbReference type="InterPro" id="IPR003609">
    <property type="entry name" value="Pan_app"/>
</dbReference>
<evidence type="ECO:0000259" key="3">
    <source>
        <dbReference type="PROSITE" id="PS51762"/>
    </source>
</evidence>
<dbReference type="InterPro" id="IPR000757">
    <property type="entry name" value="Beta-glucanase-like"/>
</dbReference>
<dbReference type="Gene3D" id="3.50.4.10">
    <property type="entry name" value="Hepatocyte Growth Factor"/>
    <property type="match status" value="1"/>
</dbReference>
<protein>
    <recommendedName>
        <fullName evidence="3">GH16 domain-containing protein</fullName>
    </recommendedName>
</protein>
<dbReference type="SUPFAM" id="SSF49899">
    <property type="entry name" value="Concanavalin A-like lectins/glucanases"/>
    <property type="match status" value="1"/>
</dbReference>
<dbReference type="InterPro" id="IPR013320">
    <property type="entry name" value="ConA-like_dom_sf"/>
</dbReference>
<dbReference type="Pfam" id="PF00024">
    <property type="entry name" value="PAN_1"/>
    <property type="match status" value="1"/>
</dbReference>